<proteinExistence type="predicted"/>
<evidence type="ECO:0000313" key="2">
    <source>
        <dbReference type="Proteomes" id="UP000037697"/>
    </source>
</evidence>
<name>A0AAW3IL47_VIBPH</name>
<comment type="caution">
    <text evidence="1">The sequence shown here is derived from an EMBL/GenBank/DDBJ whole genome shotgun (WGS) entry which is preliminary data.</text>
</comment>
<accession>A0AAW3IL47</accession>
<evidence type="ECO:0000313" key="1">
    <source>
        <dbReference type="EMBL" id="KOY19032.1"/>
    </source>
</evidence>
<organism evidence="1 2">
    <name type="scientific">Vibrio parahaemolyticus</name>
    <dbReference type="NCBI Taxonomy" id="670"/>
    <lineage>
        <taxon>Bacteria</taxon>
        <taxon>Pseudomonadati</taxon>
        <taxon>Pseudomonadota</taxon>
        <taxon>Gammaproteobacteria</taxon>
        <taxon>Vibrionales</taxon>
        <taxon>Vibrionaceae</taxon>
        <taxon>Vibrio</taxon>
    </lineage>
</organism>
<reference evidence="1 2" key="1">
    <citation type="submission" date="2015-07" db="EMBL/GenBank/DDBJ databases">
        <title>Foodborne Vibrio parahaemolyticus Isolates.</title>
        <authorList>
            <person name="Ronholm J."/>
            <person name="Petronella N."/>
            <person name="Kenwell R."/>
            <person name="Banerjee S."/>
        </authorList>
    </citation>
    <scope>NUCLEOTIDE SEQUENCE [LARGE SCALE GENOMIC DNA]</scope>
    <source>
        <strain evidence="1 2">HS-06-05</strain>
    </source>
</reference>
<dbReference type="EMBL" id="LIRS01000155">
    <property type="protein sequence ID" value="KOY19032.1"/>
    <property type="molecule type" value="Genomic_DNA"/>
</dbReference>
<dbReference type="AlphaFoldDB" id="A0AAW3IL47"/>
<protein>
    <submittedName>
        <fullName evidence="1">Uncharacterized protein</fullName>
    </submittedName>
</protein>
<dbReference type="Proteomes" id="UP000037697">
    <property type="component" value="Unassembled WGS sequence"/>
</dbReference>
<sequence length="156" mass="18247">MFTAQWVRSGGLRCSPLNAALDEYRFIDEMFSELVKYKTEEEYLYNEQPEITERVLVLKDIIQHRKVSHRVLGISGIYPVKRPRKIYEMRFVTVSTNRTYFAALKEVQGVFGLFYQETGILPSIKPMPKEFLKHPKGISPHTYRTLFTRGMCIYGA</sequence>
<gene>
    <name evidence="1" type="ORF">ACX05_26360</name>
</gene>